<protein>
    <submittedName>
        <fullName evidence="2">Uncharacterized protein</fullName>
    </submittedName>
</protein>
<evidence type="ECO:0000313" key="3">
    <source>
        <dbReference type="Proteomes" id="UP000034794"/>
    </source>
</evidence>
<dbReference type="Proteomes" id="UP000034794">
    <property type="component" value="Unassembled WGS sequence"/>
</dbReference>
<name>A0A0G1SIW2_9BACT</name>
<evidence type="ECO:0000256" key="1">
    <source>
        <dbReference type="SAM" id="Phobius"/>
    </source>
</evidence>
<dbReference type="EMBL" id="LCMI01000005">
    <property type="protein sequence ID" value="KKU33250.1"/>
    <property type="molecule type" value="Genomic_DNA"/>
</dbReference>
<organism evidence="2 3">
    <name type="scientific">Candidatus Collierbacteria bacterium GW2011_GWA2_46_26</name>
    <dbReference type="NCBI Taxonomy" id="1618381"/>
    <lineage>
        <taxon>Bacteria</taxon>
        <taxon>Candidatus Collieribacteriota</taxon>
    </lineage>
</organism>
<sequence>MKKGKSTRNSHAVNHSRQYFYLWLSGIAIFYISILSVSGNFLNGSGFNMLLLLLGILVGVIGFLLFFVSVLRNKDWKMLGVSGGVFVLFFFVLYSIPSADLSKTNTKIDQSDPLIDCPLHEKCGGGTKRMKQSACVNSTCCGVGNVNITLDKDECKLKQQEYAQSNKPAPVTNVRIQQPIQIPTVKPMEAPMCCKENCNSFTGTCTTRCERSWFCN</sequence>
<feature type="transmembrane region" description="Helical" evidence="1">
    <location>
        <begin position="78"/>
        <end position="96"/>
    </location>
</feature>
<feature type="transmembrane region" description="Helical" evidence="1">
    <location>
        <begin position="47"/>
        <end position="71"/>
    </location>
</feature>
<gene>
    <name evidence="2" type="ORF">UX47_C0005G0052</name>
</gene>
<keyword evidence="1" id="KW-0472">Membrane</keyword>
<comment type="caution">
    <text evidence="2">The sequence shown here is derived from an EMBL/GenBank/DDBJ whole genome shotgun (WGS) entry which is preliminary data.</text>
</comment>
<proteinExistence type="predicted"/>
<keyword evidence="1" id="KW-1133">Transmembrane helix</keyword>
<accession>A0A0G1SIW2</accession>
<keyword evidence="1" id="KW-0812">Transmembrane</keyword>
<feature type="transmembrane region" description="Helical" evidence="1">
    <location>
        <begin position="20"/>
        <end position="41"/>
    </location>
</feature>
<evidence type="ECO:0000313" key="2">
    <source>
        <dbReference type="EMBL" id="KKU33250.1"/>
    </source>
</evidence>
<reference evidence="2 3" key="1">
    <citation type="journal article" date="2015" name="Nature">
        <title>rRNA introns, odd ribosomes, and small enigmatic genomes across a large radiation of phyla.</title>
        <authorList>
            <person name="Brown C.T."/>
            <person name="Hug L.A."/>
            <person name="Thomas B.C."/>
            <person name="Sharon I."/>
            <person name="Castelle C.J."/>
            <person name="Singh A."/>
            <person name="Wilkins M.J."/>
            <person name="Williams K.H."/>
            <person name="Banfield J.F."/>
        </authorList>
    </citation>
    <scope>NUCLEOTIDE SEQUENCE [LARGE SCALE GENOMIC DNA]</scope>
</reference>
<dbReference type="AlphaFoldDB" id="A0A0G1SIW2"/>